<comment type="caution">
    <text evidence="16">The sequence shown here is derived from an EMBL/GenBank/DDBJ whole genome shotgun (WGS) entry which is preliminary data.</text>
</comment>
<dbReference type="Gene3D" id="3.30.360.10">
    <property type="entry name" value="Dihydrodipicolinate Reductase, domain 2"/>
    <property type="match status" value="1"/>
</dbReference>
<accession>A0ABV7ZJE8</accession>
<comment type="caution">
    <text evidence="13">Was originally thought to be a dihydrodipicolinate reductase (DHDPR), catalyzing the conversion of dihydrodipicolinate to tetrahydrodipicolinate. However, it was shown in E.coli that the substrate of the enzymatic reaction is not dihydrodipicolinate (DHDP) but in fact (2S,4S)-4-hydroxy-2,3,4,5-tetrahydrodipicolinic acid (HTPA), the product released by the DapA-catalyzed reaction.</text>
</comment>
<comment type="pathway">
    <text evidence="9 13">Amino-acid biosynthesis; L-lysine biosynthesis via DAP pathway; (S)-tetrahydrodipicolinate from L-aspartate: step 4/4.</text>
</comment>
<keyword evidence="8 13" id="KW-0457">Lysine biosynthesis</keyword>
<dbReference type="Proteomes" id="UP001595783">
    <property type="component" value="Unassembled WGS sequence"/>
</dbReference>
<dbReference type="EMBL" id="JBHRZO010000011">
    <property type="protein sequence ID" value="MFC3847516.1"/>
    <property type="molecule type" value="Genomic_DNA"/>
</dbReference>
<name>A0ABV7ZJE8_9HELI</name>
<feature type="binding site" evidence="13">
    <location>
        <begin position="92"/>
        <end position="94"/>
    </location>
    <ligand>
        <name>NAD(+)</name>
        <dbReference type="ChEBI" id="CHEBI:57540"/>
    </ligand>
</feature>
<dbReference type="Pfam" id="PF01113">
    <property type="entry name" value="DapB_N"/>
    <property type="match status" value="1"/>
</dbReference>
<keyword evidence="3 13" id="KW-0028">Amino-acid biosynthesis</keyword>
<dbReference type="InterPro" id="IPR023940">
    <property type="entry name" value="DHDPR_bac"/>
</dbReference>
<dbReference type="CDD" id="cd02274">
    <property type="entry name" value="DHDPR_N"/>
    <property type="match status" value="1"/>
</dbReference>
<dbReference type="InterPro" id="IPR022663">
    <property type="entry name" value="DapB_C"/>
</dbReference>
<dbReference type="SUPFAM" id="SSF51735">
    <property type="entry name" value="NAD(P)-binding Rossmann-fold domains"/>
    <property type="match status" value="1"/>
</dbReference>
<feature type="domain" description="Dihydrodipicolinate reductase N-terminal" evidence="14">
    <location>
        <begin position="3"/>
        <end position="119"/>
    </location>
</feature>
<dbReference type="PANTHER" id="PTHR20836:SF0">
    <property type="entry name" value="4-HYDROXY-TETRAHYDRODIPICOLINATE REDUCTASE 1, CHLOROPLASTIC-RELATED"/>
    <property type="match status" value="1"/>
</dbReference>
<dbReference type="HAMAP" id="MF_00102">
    <property type="entry name" value="DapB"/>
    <property type="match status" value="1"/>
</dbReference>
<dbReference type="Gene3D" id="3.40.50.720">
    <property type="entry name" value="NAD(P)-binding Rossmann-like Domain"/>
    <property type="match status" value="1"/>
</dbReference>
<evidence type="ECO:0000256" key="9">
    <source>
        <dbReference type="ARBA" id="ARBA00037922"/>
    </source>
</evidence>
<comment type="caution">
    <text evidence="13">Lacks conserved residue(s) required for the propagation of feature annotation.</text>
</comment>
<gene>
    <name evidence="13 16" type="primary">dapB</name>
    <name evidence="16" type="ORF">ACFOPX_03050</name>
</gene>
<feature type="active site" description="Proton donor" evidence="13">
    <location>
        <position position="152"/>
    </location>
</feature>
<evidence type="ECO:0000259" key="14">
    <source>
        <dbReference type="Pfam" id="PF01113"/>
    </source>
</evidence>
<comment type="function">
    <text evidence="13">Catalyzes the conversion of 4-hydroxy-tetrahydrodipicolinate (HTPA) to tetrahydrodipicolinate.</text>
</comment>
<dbReference type="RefSeq" id="WP_104752104.1">
    <property type="nucleotide sequence ID" value="NZ_FZMF01000014.1"/>
</dbReference>
<keyword evidence="7 13" id="KW-0520">NAD</keyword>
<evidence type="ECO:0000256" key="4">
    <source>
        <dbReference type="ARBA" id="ARBA00022857"/>
    </source>
</evidence>
<feature type="binding site" evidence="13">
    <location>
        <position position="149"/>
    </location>
    <ligand>
        <name>(S)-2,3,4,5-tetrahydrodipicolinate</name>
        <dbReference type="ChEBI" id="CHEBI:16845"/>
    </ligand>
</feature>
<dbReference type="PIRSF" id="PIRSF000161">
    <property type="entry name" value="DHPR"/>
    <property type="match status" value="1"/>
</dbReference>
<feature type="binding site" evidence="13">
    <location>
        <position position="36"/>
    </location>
    <ligand>
        <name>NADP(+)</name>
        <dbReference type="ChEBI" id="CHEBI:58349"/>
    </ligand>
</feature>
<dbReference type="PROSITE" id="PS01298">
    <property type="entry name" value="DAPB"/>
    <property type="match status" value="1"/>
</dbReference>
<evidence type="ECO:0000256" key="12">
    <source>
        <dbReference type="ARBA" id="ARBA00049396"/>
    </source>
</evidence>
<proteinExistence type="inferred from homology"/>
<evidence type="ECO:0000256" key="6">
    <source>
        <dbReference type="ARBA" id="ARBA00023002"/>
    </source>
</evidence>
<sequence length="257" mass="28027">MYNIGIFGASGRMGKLLVQEIKKDSSLCLSSVFVRKSLNMSLVQMLPESTFVTNDLEQFLARCALVVDFSLPQALPSLLEALHKRPLPLLSGTTGLNTQTWEDLQDLSKHVPVLHASNMSLGMAVLNRVVALVAQSLKDADIEIVETHHRYKKDAPSGSALSLGQSCARARGLDFAKVCAASRNTQRQEHEIGFASVRGGDVVGKHAVGFYLDGEYLELKHVVTERAIFAKGALAVAKWLVSQKPGFYGIENLYAES</sequence>
<feature type="active site" description="Proton donor/acceptor" evidence="13">
    <location>
        <position position="148"/>
    </location>
</feature>
<dbReference type="GO" id="GO:0008839">
    <property type="term" value="F:4-hydroxy-tetrahydrodipicolinate reductase"/>
    <property type="evidence" value="ECO:0007669"/>
    <property type="project" value="UniProtKB-EC"/>
</dbReference>
<dbReference type="PANTHER" id="PTHR20836">
    <property type="entry name" value="DIHYDRODIPICOLINATE REDUCTASE"/>
    <property type="match status" value="1"/>
</dbReference>
<dbReference type="InterPro" id="IPR036291">
    <property type="entry name" value="NAD(P)-bd_dom_sf"/>
</dbReference>
<feature type="binding site" evidence="13">
    <location>
        <begin position="158"/>
        <end position="159"/>
    </location>
    <ligand>
        <name>(S)-2,3,4,5-tetrahydrodipicolinate</name>
        <dbReference type="ChEBI" id="CHEBI:16845"/>
    </ligand>
</feature>
<evidence type="ECO:0000256" key="1">
    <source>
        <dbReference type="ARBA" id="ARBA00006642"/>
    </source>
</evidence>
<comment type="similarity">
    <text evidence="1 13">Belongs to the DapB family.</text>
</comment>
<evidence type="ECO:0000259" key="15">
    <source>
        <dbReference type="Pfam" id="PF05173"/>
    </source>
</evidence>
<feature type="binding site" evidence="13">
    <location>
        <begin position="8"/>
        <end position="13"/>
    </location>
    <ligand>
        <name>NAD(+)</name>
        <dbReference type="ChEBI" id="CHEBI:57540"/>
    </ligand>
</feature>
<dbReference type="InterPro" id="IPR000846">
    <property type="entry name" value="DapB_N"/>
</dbReference>
<dbReference type="NCBIfam" id="TIGR00036">
    <property type="entry name" value="dapB"/>
    <property type="match status" value="1"/>
</dbReference>
<evidence type="ECO:0000256" key="8">
    <source>
        <dbReference type="ARBA" id="ARBA00023154"/>
    </source>
</evidence>
<dbReference type="InterPro" id="IPR022664">
    <property type="entry name" value="DapB_N_CS"/>
</dbReference>
<comment type="subunit">
    <text evidence="13">Homotetramer.</text>
</comment>
<evidence type="ECO:0000313" key="17">
    <source>
        <dbReference type="Proteomes" id="UP001595783"/>
    </source>
</evidence>
<comment type="catalytic activity">
    <reaction evidence="12 13">
        <text>(S)-2,3,4,5-tetrahydrodipicolinate + NAD(+) + H2O = (2S,4S)-4-hydroxy-2,3,4,5-tetrahydrodipicolinate + NADH + H(+)</text>
        <dbReference type="Rhea" id="RHEA:35323"/>
        <dbReference type="ChEBI" id="CHEBI:15377"/>
        <dbReference type="ChEBI" id="CHEBI:15378"/>
        <dbReference type="ChEBI" id="CHEBI:16845"/>
        <dbReference type="ChEBI" id="CHEBI:57540"/>
        <dbReference type="ChEBI" id="CHEBI:57945"/>
        <dbReference type="ChEBI" id="CHEBI:67139"/>
        <dbReference type="EC" id="1.17.1.8"/>
    </reaction>
</comment>
<dbReference type="EC" id="1.17.1.8" evidence="10 13"/>
<dbReference type="Pfam" id="PF05173">
    <property type="entry name" value="DapB_C"/>
    <property type="match status" value="1"/>
</dbReference>
<keyword evidence="6 13" id="KW-0560">Oxidoreductase</keyword>
<reference evidence="17" key="1">
    <citation type="journal article" date="2019" name="Int. J. Syst. Evol. Microbiol.">
        <title>The Global Catalogue of Microorganisms (GCM) 10K type strain sequencing project: providing services to taxonomists for standard genome sequencing and annotation.</title>
        <authorList>
            <consortium name="The Broad Institute Genomics Platform"/>
            <consortium name="The Broad Institute Genome Sequencing Center for Infectious Disease"/>
            <person name="Wu L."/>
            <person name="Ma J."/>
        </authorList>
    </citation>
    <scope>NUCLEOTIDE SEQUENCE [LARGE SCALE GENOMIC DNA]</scope>
    <source>
        <strain evidence="17">CCUG 53816</strain>
    </source>
</reference>
<evidence type="ECO:0000313" key="16">
    <source>
        <dbReference type="EMBL" id="MFC3847516.1"/>
    </source>
</evidence>
<comment type="subcellular location">
    <subcellularLocation>
        <location evidence="13">Cytoplasm</location>
    </subcellularLocation>
</comment>
<evidence type="ECO:0000256" key="7">
    <source>
        <dbReference type="ARBA" id="ARBA00023027"/>
    </source>
</evidence>
<keyword evidence="4 13" id="KW-0521">NADP</keyword>
<keyword evidence="17" id="KW-1185">Reference proteome</keyword>
<keyword evidence="2 13" id="KW-0963">Cytoplasm</keyword>
<feature type="binding site" evidence="13">
    <location>
        <begin position="116"/>
        <end position="119"/>
    </location>
    <ligand>
        <name>NAD(+)</name>
        <dbReference type="ChEBI" id="CHEBI:57540"/>
    </ligand>
</feature>
<evidence type="ECO:0000256" key="5">
    <source>
        <dbReference type="ARBA" id="ARBA00022915"/>
    </source>
</evidence>
<evidence type="ECO:0000256" key="10">
    <source>
        <dbReference type="ARBA" id="ARBA00038983"/>
    </source>
</evidence>
<dbReference type="SUPFAM" id="SSF55347">
    <property type="entry name" value="Glyceraldehyde-3-phosphate dehydrogenase-like, C-terminal domain"/>
    <property type="match status" value="1"/>
</dbReference>
<evidence type="ECO:0000256" key="3">
    <source>
        <dbReference type="ARBA" id="ARBA00022605"/>
    </source>
</evidence>
<evidence type="ECO:0000256" key="13">
    <source>
        <dbReference type="HAMAP-Rule" id="MF_00102"/>
    </source>
</evidence>
<comment type="catalytic activity">
    <reaction evidence="11 13">
        <text>(S)-2,3,4,5-tetrahydrodipicolinate + NADP(+) + H2O = (2S,4S)-4-hydroxy-2,3,4,5-tetrahydrodipicolinate + NADPH + H(+)</text>
        <dbReference type="Rhea" id="RHEA:35331"/>
        <dbReference type="ChEBI" id="CHEBI:15377"/>
        <dbReference type="ChEBI" id="CHEBI:15378"/>
        <dbReference type="ChEBI" id="CHEBI:16845"/>
        <dbReference type="ChEBI" id="CHEBI:57783"/>
        <dbReference type="ChEBI" id="CHEBI:58349"/>
        <dbReference type="ChEBI" id="CHEBI:67139"/>
        <dbReference type="EC" id="1.17.1.8"/>
    </reaction>
</comment>
<evidence type="ECO:0000256" key="2">
    <source>
        <dbReference type="ARBA" id="ARBA00022490"/>
    </source>
</evidence>
<feature type="domain" description="Dihydrodipicolinate reductase C-terminal" evidence="15">
    <location>
        <begin position="122"/>
        <end position="253"/>
    </location>
</feature>
<organism evidence="16 17">
    <name type="scientific">Helicobacter baculiformis</name>
    <dbReference type="NCBI Taxonomy" id="427351"/>
    <lineage>
        <taxon>Bacteria</taxon>
        <taxon>Pseudomonadati</taxon>
        <taxon>Campylobacterota</taxon>
        <taxon>Epsilonproteobacteria</taxon>
        <taxon>Campylobacterales</taxon>
        <taxon>Helicobacteraceae</taxon>
        <taxon>Helicobacter</taxon>
    </lineage>
</organism>
<keyword evidence="5 13" id="KW-0220">Diaminopimelate biosynthesis</keyword>
<protein>
    <recommendedName>
        <fullName evidence="10 13">4-hydroxy-tetrahydrodipicolinate reductase</fullName>
        <shortName evidence="13">HTPA reductase</shortName>
        <ecNumber evidence="10 13">1.17.1.8</ecNumber>
    </recommendedName>
</protein>
<evidence type="ECO:0000256" key="11">
    <source>
        <dbReference type="ARBA" id="ARBA00049080"/>
    </source>
</evidence>